<keyword evidence="1" id="KW-0472">Membrane</keyword>
<protein>
    <submittedName>
        <fullName evidence="2">Transcriptional regulator, XRE family</fullName>
    </submittedName>
</protein>
<dbReference type="Gene3D" id="2.60.40.10">
    <property type="entry name" value="Immunoglobulins"/>
    <property type="match status" value="1"/>
</dbReference>
<comment type="caution">
    <text evidence="2">The sequence shown here is derived from an EMBL/GenBank/DDBJ whole genome shotgun (WGS) entry which is preliminary data.</text>
</comment>
<reference evidence="2 3" key="1">
    <citation type="journal article" date="2015" name="Nature">
        <title>rRNA introns, odd ribosomes, and small enigmatic genomes across a large radiation of phyla.</title>
        <authorList>
            <person name="Brown C.T."/>
            <person name="Hug L.A."/>
            <person name="Thomas B.C."/>
            <person name="Sharon I."/>
            <person name="Castelle C.J."/>
            <person name="Singh A."/>
            <person name="Wilkins M.J."/>
            <person name="Williams K.H."/>
            <person name="Banfield J.F."/>
        </authorList>
    </citation>
    <scope>NUCLEOTIDE SEQUENCE [LARGE SCALE GENOMIC DNA]</scope>
</reference>
<dbReference type="AlphaFoldDB" id="A0A0G0G638"/>
<feature type="transmembrane region" description="Helical" evidence="1">
    <location>
        <begin position="116"/>
        <end position="134"/>
    </location>
</feature>
<dbReference type="Proteomes" id="UP000034536">
    <property type="component" value="Unassembled WGS sequence"/>
</dbReference>
<evidence type="ECO:0000313" key="2">
    <source>
        <dbReference type="EMBL" id="KKP87167.1"/>
    </source>
</evidence>
<dbReference type="InterPro" id="IPR010982">
    <property type="entry name" value="Lambda_DNA-bd_dom_sf"/>
</dbReference>
<dbReference type="GO" id="GO:0003677">
    <property type="term" value="F:DNA binding"/>
    <property type="evidence" value="ECO:0007669"/>
    <property type="project" value="InterPro"/>
</dbReference>
<keyword evidence="1" id="KW-1133">Transmembrane helix</keyword>
<sequence>MLTPKPESILEGFNFTMTTVGDILKKERQSKGLLLSDIEKQIKVREKYLRAIEENDWAFFSSKIYIIGILKNYSRMLSIDPKRILAFFRRDYEKKEEVKFKKKVASGYLTPESKKYFMATAILTAFFIIIYFGYQLSLYFSPPKMIIISPSKTSFTTEDRIRIIGKTERDAAVVIFGDRVYQNKDGIFEYSFPLKEGVNKLIIELTGANGRKTTIEKDFQKKSPK</sequence>
<dbReference type="InterPro" id="IPR050400">
    <property type="entry name" value="Bact_Cytoskel_RodZ"/>
</dbReference>
<proteinExistence type="predicted"/>
<dbReference type="Pfam" id="PF13413">
    <property type="entry name" value="HTH_25"/>
    <property type="match status" value="1"/>
</dbReference>
<dbReference type="EMBL" id="LBQX01000005">
    <property type="protein sequence ID" value="KKP87167.1"/>
    <property type="molecule type" value="Genomic_DNA"/>
</dbReference>
<dbReference type="InterPro" id="IPR013783">
    <property type="entry name" value="Ig-like_fold"/>
</dbReference>
<keyword evidence="1" id="KW-0812">Transmembrane</keyword>
<evidence type="ECO:0000256" key="1">
    <source>
        <dbReference type="SAM" id="Phobius"/>
    </source>
</evidence>
<accession>A0A0G0G638</accession>
<dbReference type="PANTHER" id="PTHR34475">
    <property type="match status" value="1"/>
</dbReference>
<name>A0A0G0G638_9BACT</name>
<dbReference type="PANTHER" id="PTHR34475:SF1">
    <property type="entry name" value="CYTOSKELETON PROTEIN RODZ"/>
    <property type="match status" value="1"/>
</dbReference>
<evidence type="ECO:0000313" key="3">
    <source>
        <dbReference type="Proteomes" id="UP000034536"/>
    </source>
</evidence>
<dbReference type="Gene3D" id="1.10.260.40">
    <property type="entry name" value="lambda repressor-like DNA-binding domains"/>
    <property type="match status" value="1"/>
</dbReference>
<gene>
    <name evidence="2" type="ORF">UR89_C0005G0007</name>
</gene>
<organism evidence="2 3">
    <name type="scientific">Candidatus Roizmanbacteria bacterium GW2011_GWA2_35_8</name>
    <dbReference type="NCBI Taxonomy" id="1618479"/>
    <lineage>
        <taxon>Bacteria</taxon>
        <taxon>Candidatus Roizmaniibacteriota</taxon>
    </lineage>
</organism>